<dbReference type="SUPFAM" id="SSF46689">
    <property type="entry name" value="Homeodomain-like"/>
    <property type="match status" value="1"/>
</dbReference>
<dbReference type="InterPro" id="IPR015495">
    <property type="entry name" value="Myb_TF_plants"/>
</dbReference>
<evidence type="ECO:0000259" key="6">
    <source>
        <dbReference type="PROSITE" id="PS51294"/>
    </source>
</evidence>
<feature type="region of interest" description="Disordered" evidence="4">
    <location>
        <begin position="68"/>
        <end position="91"/>
    </location>
</feature>
<dbReference type="SMART" id="SM00717">
    <property type="entry name" value="SANT"/>
    <property type="match status" value="1"/>
</dbReference>
<dbReference type="Proteomes" id="UP000265520">
    <property type="component" value="Unassembled WGS sequence"/>
</dbReference>
<evidence type="ECO:0000256" key="2">
    <source>
        <dbReference type="ARBA" id="ARBA00023125"/>
    </source>
</evidence>
<feature type="domain" description="HTH myb-type" evidence="6">
    <location>
        <begin position="7"/>
        <end position="61"/>
    </location>
</feature>
<name>A0A392NFG9_9FABA</name>
<feature type="compositionally biased region" description="Polar residues" evidence="4">
    <location>
        <begin position="70"/>
        <end position="80"/>
    </location>
</feature>
<dbReference type="GO" id="GO:0000976">
    <property type="term" value="F:transcription cis-regulatory region binding"/>
    <property type="evidence" value="ECO:0007669"/>
    <property type="project" value="TreeGrafter"/>
</dbReference>
<dbReference type="InterPro" id="IPR017930">
    <property type="entry name" value="Myb_dom"/>
</dbReference>
<dbReference type="PROSITE" id="PS51294">
    <property type="entry name" value="HTH_MYB"/>
    <property type="match status" value="1"/>
</dbReference>
<proteinExistence type="predicted"/>
<evidence type="ECO:0000313" key="8">
    <source>
        <dbReference type="Proteomes" id="UP000265520"/>
    </source>
</evidence>
<comment type="subcellular location">
    <subcellularLocation>
        <location evidence="1">Nucleus</location>
    </subcellularLocation>
</comment>
<dbReference type="InterPro" id="IPR009057">
    <property type="entry name" value="Homeodomain-like_sf"/>
</dbReference>
<keyword evidence="8" id="KW-1185">Reference proteome</keyword>
<dbReference type="PANTHER" id="PTHR47998">
    <property type="entry name" value="TRANSCRIPTION FACTOR MYB51-LIKE ISOFORM X1"/>
    <property type="match status" value="1"/>
</dbReference>
<dbReference type="EMBL" id="LXQA010038079">
    <property type="protein sequence ID" value="MCH98606.1"/>
    <property type="molecule type" value="Genomic_DNA"/>
</dbReference>
<keyword evidence="3" id="KW-0539">Nucleus</keyword>
<dbReference type="GO" id="GO:0006355">
    <property type="term" value="P:regulation of DNA-templated transcription"/>
    <property type="evidence" value="ECO:0007669"/>
    <property type="project" value="TreeGrafter"/>
</dbReference>
<dbReference type="PANTHER" id="PTHR47998:SF38">
    <property type="entry name" value="MYB TRANSCRIPTION FACTOR"/>
    <property type="match status" value="1"/>
</dbReference>
<feature type="domain" description="Myb-like" evidence="5">
    <location>
        <begin position="7"/>
        <end position="57"/>
    </location>
</feature>
<protein>
    <submittedName>
        <fullName evidence="7">Anthocyanin regulatory C1 protein-like</fullName>
    </submittedName>
</protein>
<dbReference type="InterPro" id="IPR001005">
    <property type="entry name" value="SANT/Myb"/>
</dbReference>
<dbReference type="AlphaFoldDB" id="A0A392NFG9"/>
<evidence type="ECO:0000313" key="7">
    <source>
        <dbReference type="EMBL" id="MCH98606.1"/>
    </source>
</evidence>
<reference evidence="7 8" key="1">
    <citation type="journal article" date="2018" name="Front. Plant Sci.">
        <title>Red Clover (Trifolium pratense) and Zigzag Clover (T. medium) - A Picture of Genomic Similarities and Differences.</title>
        <authorList>
            <person name="Dluhosova J."/>
            <person name="Istvanek J."/>
            <person name="Nedelnik J."/>
            <person name="Repkova J."/>
        </authorList>
    </citation>
    <scope>NUCLEOTIDE SEQUENCE [LARGE SCALE GENOMIC DNA]</scope>
    <source>
        <strain evidence="8">cv. 10/8</strain>
        <tissue evidence="7">Leaf</tissue>
    </source>
</reference>
<dbReference type="GO" id="GO:0030154">
    <property type="term" value="P:cell differentiation"/>
    <property type="evidence" value="ECO:0007669"/>
    <property type="project" value="TreeGrafter"/>
</dbReference>
<organism evidence="7 8">
    <name type="scientific">Trifolium medium</name>
    <dbReference type="NCBI Taxonomy" id="97028"/>
    <lineage>
        <taxon>Eukaryota</taxon>
        <taxon>Viridiplantae</taxon>
        <taxon>Streptophyta</taxon>
        <taxon>Embryophyta</taxon>
        <taxon>Tracheophyta</taxon>
        <taxon>Spermatophyta</taxon>
        <taxon>Magnoliopsida</taxon>
        <taxon>eudicotyledons</taxon>
        <taxon>Gunneridae</taxon>
        <taxon>Pentapetalae</taxon>
        <taxon>rosids</taxon>
        <taxon>fabids</taxon>
        <taxon>Fabales</taxon>
        <taxon>Fabaceae</taxon>
        <taxon>Papilionoideae</taxon>
        <taxon>50 kb inversion clade</taxon>
        <taxon>NPAAA clade</taxon>
        <taxon>Hologalegina</taxon>
        <taxon>IRL clade</taxon>
        <taxon>Trifolieae</taxon>
        <taxon>Trifolium</taxon>
    </lineage>
</organism>
<evidence type="ECO:0000256" key="4">
    <source>
        <dbReference type="SAM" id="MobiDB-lite"/>
    </source>
</evidence>
<dbReference type="CDD" id="cd00167">
    <property type="entry name" value="SANT"/>
    <property type="match status" value="1"/>
</dbReference>
<evidence type="ECO:0000259" key="5">
    <source>
        <dbReference type="PROSITE" id="PS50090"/>
    </source>
</evidence>
<sequence>MVMTKNKPNIKRGNISDEEEDLIIRLHKLLGNRWSLIAGRLPGRTDNEIKNYWNSHLCKKVNQIGEKPETSTAQETTAQDNVAGDSGMLENKDSVNGSIDSDVIFDVNEFLDFSTEESFGFDWVNKFLELDQIQFLENTERSE</sequence>
<accession>A0A392NFG9</accession>
<dbReference type="FunFam" id="1.10.10.60:FF:000254">
    <property type="entry name" value="transcription repressor MYB5-like"/>
    <property type="match status" value="1"/>
</dbReference>
<evidence type="ECO:0000256" key="3">
    <source>
        <dbReference type="ARBA" id="ARBA00023242"/>
    </source>
</evidence>
<evidence type="ECO:0000256" key="1">
    <source>
        <dbReference type="ARBA" id="ARBA00004123"/>
    </source>
</evidence>
<keyword evidence="2" id="KW-0238">DNA-binding</keyword>
<dbReference type="PROSITE" id="PS50090">
    <property type="entry name" value="MYB_LIKE"/>
    <property type="match status" value="1"/>
</dbReference>
<dbReference type="Pfam" id="PF00249">
    <property type="entry name" value="Myb_DNA-binding"/>
    <property type="match status" value="1"/>
</dbReference>
<dbReference type="GO" id="GO:0005634">
    <property type="term" value="C:nucleus"/>
    <property type="evidence" value="ECO:0007669"/>
    <property type="project" value="UniProtKB-SubCell"/>
</dbReference>
<dbReference type="Gene3D" id="1.10.10.60">
    <property type="entry name" value="Homeodomain-like"/>
    <property type="match status" value="1"/>
</dbReference>
<comment type="caution">
    <text evidence="7">The sequence shown here is derived from an EMBL/GenBank/DDBJ whole genome shotgun (WGS) entry which is preliminary data.</text>
</comment>